<dbReference type="OrthoDB" id="1326102at2"/>
<organism evidence="2 3">
    <name type="scientific">Flavobacterium aquariorum</name>
    <dbReference type="NCBI Taxonomy" id="2217670"/>
    <lineage>
        <taxon>Bacteria</taxon>
        <taxon>Pseudomonadati</taxon>
        <taxon>Bacteroidota</taxon>
        <taxon>Flavobacteriia</taxon>
        <taxon>Flavobacteriales</taxon>
        <taxon>Flavobacteriaceae</taxon>
        <taxon>Flavobacterium</taxon>
    </lineage>
</organism>
<keyword evidence="1" id="KW-0732">Signal</keyword>
<evidence type="ECO:0000313" key="2">
    <source>
        <dbReference type="EMBL" id="PZX94081.1"/>
    </source>
</evidence>
<comment type="caution">
    <text evidence="2">The sequence shown here is derived from an EMBL/GenBank/DDBJ whole genome shotgun (WGS) entry which is preliminary data.</text>
</comment>
<proteinExistence type="predicted"/>
<dbReference type="AlphaFoldDB" id="A0A2W7TUY2"/>
<gene>
    <name evidence="2" type="ORF">DOS84_05500</name>
</gene>
<evidence type="ECO:0000256" key="1">
    <source>
        <dbReference type="SAM" id="SignalP"/>
    </source>
</evidence>
<evidence type="ECO:0000313" key="3">
    <source>
        <dbReference type="Proteomes" id="UP000249177"/>
    </source>
</evidence>
<protein>
    <recommendedName>
        <fullName evidence="4">DUF4595 domain-containing protein</fullName>
    </recommendedName>
</protein>
<feature type="signal peptide" evidence="1">
    <location>
        <begin position="1"/>
        <end position="22"/>
    </location>
</feature>
<dbReference type="Proteomes" id="UP000249177">
    <property type="component" value="Unassembled WGS sequence"/>
</dbReference>
<sequence>MITIQKNLFIISLLLLINPVFAQTSDESLKINPLLELFGSNTKTLDLKGNVTQMHEQQFSLNAKGNVTGDSELINNFYKFYPEGSTKEFEQNYKYLLSKKYFFSYTNKGYISHIDIETLNVAKDKDTTNIPLENETQTSDFSTTDYKYVQKKNILYKGEEVNEGSPKKATARNEYFYHFNDDNQIFQIDYQTKDLKTKYIYDSNALVKELHTFKSGLLSHKNIYKYDRNNRLINIATINSDNNTEYPNRETIFTYKLDENGNVIEKKMITYLYNNKGTKEFLEGFLILYNYTYL</sequence>
<dbReference type="EMBL" id="QKXH01000003">
    <property type="protein sequence ID" value="PZX94081.1"/>
    <property type="molecule type" value="Genomic_DNA"/>
</dbReference>
<name>A0A2W7TUY2_9FLAO</name>
<accession>A0A2W7TUY2</accession>
<feature type="chain" id="PRO_5016051854" description="DUF4595 domain-containing protein" evidence="1">
    <location>
        <begin position="23"/>
        <end position="294"/>
    </location>
</feature>
<evidence type="ECO:0008006" key="4">
    <source>
        <dbReference type="Google" id="ProtNLM"/>
    </source>
</evidence>
<keyword evidence="3" id="KW-1185">Reference proteome</keyword>
<dbReference type="RefSeq" id="WP_111409118.1">
    <property type="nucleotide sequence ID" value="NZ_QKXH01000003.1"/>
</dbReference>
<reference evidence="2 3" key="1">
    <citation type="submission" date="2018-06" db="EMBL/GenBank/DDBJ databases">
        <title>Flavobacterium sp IMCC34762, genome.</title>
        <authorList>
            <person name="Joung Y."/>
            <person name="Cho J."/>
            <person name="Song J."/>
        </authorList>
    </citation>
    <scope>NUCLEOTIDE SEQUENCE [LARGE SCALE GENOMIC DNA]</scope>
    <source>
        <strain evidence="2 3">IMCC34762</strain>
    </source>
</reference>